<proteinExistence type="predicted"/>
<feature type="non-terminal residue" evidence="1">
    <location>
        <position position="1"/>
    </location>
</feature>
<name>A0A392VM91_9FABA</name>
<sequence>LAPSFTWWPRSGPACSRPGVGDYAQA</sequence>
<accession>A0A392VM91</accession>
<evidence type="ECO:0000313" key="1">
    <source>
        <dbReference type="EMBL" id="MCI88509.1"/>
    </source>
</evidence>
<evidence type="ECO:0000313" key="2">
    <source>
        <dbReference type="Proteomes" id="UP000265520"/>
    </source>
</evidence>
<dbReference type="Proteomes" id="UP000265520">
    <property type="component" value="Unassembled WGS sequence"/>
</dbReference>
<reference evidence="1 2" key="1">
    <citation type="journal article" date="2018" name="Front. Plant Sci.">
        <title>Red Clover (Trifolium pratense) and Zigzag Clover (T. medium) - A Picture of Genomic Similarities and Differences.</title>
        <authorList>
            <person name="Dluhosova J."/>
            <person name="Istvanek J."/>
            <person name="Nedelnik J."/>
            <person name="Repkova J."/>
        </authorList>
    </citation>
    <scope>NUCLEOTIDE SEQUENCE [LARGE SCALE GENOMIC DNA]</scope>
    <source>
        <strain evidence="2">cv. 10/8</strain>
        <tissue evidence="1">Leaf</tissue>
    </source>
</reference>
<dbReference type="EMBL" id="LXQA011194865">
    <property type="protein sequence ID" value="MCI88509.1"/>
    <property type="molecule type" value="Genomic_DNA"/>
</dbReference>
<protein>
    <submittedName>
        <fullName evidence="1">Uncharacterized protein</fullName>
    </submittedName>
</protein>
<organism evidence="1 2">
    <name type="scientific">Trifolium medium</name>
    <dbReference type="NCBI Taxonomy" id="97028"/>
    <lineage>
        <taxon>Eukaryota</taxon>
        <taxon>Viridiplantae</taxon>
        <taxon>Streptophyta</taxon>
        <taxon>Embryophyta</taxon>
        <taxon>Tracheophyta</taxon>
        <taxon>Spermatophyta</taxon>
        <taxon>Magnoliopsida</taxon>
        <taxon>eudicotyledons</taxon>
        <taxon>Gunneridae</taxon>
        <taxon>Pentapetalae</taxon>
        <taxon>rosids</taxon>
        <taxon>fabids</taxon>
        <taxon>Fabales</taxon>
        <taxon>Fabaceae</taxon>
        <taxon>Papilionoideae</taxon>
        <taxon>50 kb inversion clade</taxon>
        <taxon>NPAAA clade</taxon>
        <taxon>Hologalegina</taxon>
        <taxon>IRL clade</taxon>
        <taxon>Trifolieae</taxon>
        <taxon>Trifolium</taxon>
    </lineage>
</organism>
<comment type="caution">
    <text evidence="1">The sequence shown here is derived from an EMBL/GenBank/DDBJ whole genome shotgun (WGS) entry which is preliminary data.</text>
</comment>
<dbReference type="AlphaFoldDB" id="A0A392VM91"/>
<keyword evidence="2" id="KW-1185">Reference proteome</keyword>